<organism evidence="3 4">
    <name type="scientific">Dimargaris cristalligena</name>
    <dbReference type="NCBI Taxonomy" id="215637"/>
    <lineage>
        <taxon>Eukaryota</taxon>
        <taxon>Fungi</taxon>
        <taxon>Fungi incertae sedis</taxon>
        <taxon>Zoopagomycota</taxon>
        <taxon>Kickxellomycotina</taxon>
        <taxon>Dimargaritomycetes</taxon>
        <taxon>Dimargaritales</taxon>
        <taxon>Dimargaritaceae</taxon>
        <taxon>Dimargaris</taxon>
    </lineage>
</organism>
<dbReference type="EMBL" id="ML002674">
    <property type="protein sequence ID" value="RKP36324.1"/>
    <property type="molecule type" value="Genomic_DNA"/>
</dbReference>
<keyword evidence="2" id="KW-0732">Signal</keyword>
<evidence type="ECO:0000313" key="3">
    <source>
        <dbReference type="EMBL" id="RKP36324.1"/>
    </source>
</evidence>
<feature type="region of interest" description="Disordered" evidence="1">
    <location>
        <begin position="35"/>
        <end position="59"/>
    </location>
</feature>
<evidence type="ECO:0000256" key="1">
    <source>
        <dbReference type="SAM" id="MobiDB-lite"/>
    </source>
</evidence>
<accession>A0A4P9ZS18</accession>
<name>A0A4P9ZS18_9FUNG</name>
<dbReference type="AlphaFoldDB" id="A0A4P9ZS18"/>
<sequence>MQLPSLSLVAVTAAAAIAFATAAVLPTAAMDKVASSPPENLAHASNGAQDNPISFVPSTSISTDFYCKCSD</sequence>
<evidence type="ECO:0000313" key="4">
    <source>
        <dbReference type="Proteomes" id="UP000268162"/>
    </source>
</evidence>
<feature type="chain" id="PRO_5020463177" evidence="2">
    <location>
        <begin position="23"/>
        <end position="71"/>
    </location>
</feature>
<proteinExistence type="predicted"/>
<protein>
    <submittedName>
        <fullName evidence="3">Uncharacterized protein</fullName>
    </submittedName>
</protein>
<dbReference type="Proteomes" id="UP000268162">
    <property type="component" value="Unassembled WGS sequence"/>
</dbReference>
<feature type="compositionally biased region" description="Polar residues" evidence="1">
    <location>
        <begin position="46"/>
        <end position="59"/>
    </location>
</feature>
<reference evidence="4" key="1">
    <citation type="journal article" date="2018" name="Nat. Microbiol.">
        <title>Leveraging single-cell genomics to expand the fungal tree of life.</title>
        <authorList>
            <person name="Ahrendt S.R."/>
            <person name="Quandt C.A."/>
            <person name="Ciobanu D."/>
            <person name="Clum A."/>
            <person name="Salamov A."/>
            <person name="Andreopoulos B."/>
            <person name="Cheng J.F."/>
            <person name="Woyke T."/>
            <person name="Pelin A."/>
            <person name="Henrissat B."/>
            <person name="Reynolds N.K."/>
            <person name="Benny G.L."/>
            <person name="Smith M.E."/>
            <person name="James T.Y."/>
            <person name="Grigoriev I.V."/>
        </authorList>
    </citation>
    <scope>NUCLEOTIDE SEQUENCE [LARGE SCALE GENOMIC DNA]</scope>
    <source>
        <strain evidence="4">RSA 468</strain>
    </source>
</reference>
<evidence type="ECO:0000256" key="2">
    <source>
        <dbReference type="SAM" id="SignalP"/>
    </source>
</evidence>
<feature type="signal peptide" evidence="2">
    <location>
        <begin position="1"/>
        <end position="22"/>
    </location>
</feature>
<gene>
    <name evidence="3" type="ORF">BJ085DRAFT_36431</name>
</gene>
<keyword evidence="4" id="KW-1185">Reference proteome</keyword>